<proteinExistence type="predicted"/>
<dbReference type="InterPro" id="IPR045431">
    <property type="entry name" value="EAD2"/>
</dbReference>
<gene>
    <name evidence="3" type="ORF">DEJ50_08425</name>
</gene>
<protein>
    <recommendedName>
        <fullName evidence="2">Effector-associated domain-containing protein</fullName>
    </recommendedName>
</protein>
<reference evidence="3 4" key="1">
    <citation type="submission" date="2018-05" db="EMBL/GenBank/DDBJ databases">
        <title>Streptomyces venezuelae.</title>
        <authorList>
            <person name="Kim W."/>
            <person name="Lee N."/>
            <person name="Cho B.-K."/>
        </authorList>
    </citation>
    <scope>NUCLEOTIDE SEQUENCE [LARGE SCALE GENOMIC DNA]</scope>
    <source>
        <strain evidence="3 4">ATCC 21782</strain>
    </source>
</reference>
<dbReference type="EMBL" id="CP029190">
    <property type="protein sequence ID" value="QES47831.1"/>
    <property type="molecule type" value="Genomic_DNA"/>
</dbReference>
<evidence type="ECO:0000313" key="3">
    <source>
        <dbReference type="EMBL" id="QES47831.1"/>
    </source>
</evidence>
<feature type="region of interest" description="Disordered" evidence="1">
    <location>
        <begin position="215"/>
        <end position="257"/>
    </location>
</feature>
<dbReference type="PANTHER" id="PTHR37946">
    <property type="entry name" value="SLL1969 PROTEIN"/>
    <property type="match status" value="1"/>
</dbReference>
<evidence type="ECO:0000259" key="2">
    <source>
        <dbReference type="Pfam" id="PF19956"/>
    </source>
</evidence>
<dbReference type="InterPro" id="IPR029058">
    <property type="entry name" value="AB_hydrolase_fold"/>
</dbReference>
<evidence type="ECO:0000313" key="4">
    <source>
        <dbReference type="Proteomes" id="UP000325211"/>
    </source>
</evidence>
<sequence length="353" mass="38524">MWDPLRRLIAGDPGLGFVETLAFRYSTRLWEFDPRRAIPTFDTVADSLKEYLDTEADAFGRLMLVSHSQGGLIVQRHLTRMTAEGRGSDLQRIARVVLLACPNNGSEIALSLRRRLLRCNVQEHQLRPLNEQVTDTQRAVLRDIVHADRVTASSCPIPFSVYAGETDNIVSPASARGVFPDAAVLPGDHSGIARPTAPDHRTYTTLRRLILLTAAGTEPRAEPQTESGAEPQPEPEPEPGAEPRADAEPTAGPPAALPDTFKVVAAAERVSDMDDAGFRLTIVRLMRNSLAASSGFSASYRAHPRDHLVEIVERCHAHRNPPAALAAFRDAVTSLRPEDAAAADLRAVLAHLR</sequence>
<dbReference type="SUPFAM" id="SSF53474">
    <property type="entry name" value="alpha/beta-Hydrolases"/>
    <property type="match status" value="1"/>
</dbReference>
<dbReference type="Pfam" id="PF19956">
    <property type="entry name" value="EAD2"/>
    <property type="match status" value="1"/>
</dbReference>
<feature type="domain" description="Effector-associated" evidence="2">
    <location>
        <begin position="268"/>
        <end position="350"/>
    </location>
</feature>
<dbReference type="Proteomes" id="UP000325211">
    <property type="component" value="Chromosome"/>
</dbReference>
<dbReference type="Gene3D" id="3.40.50.1820">
    <property type="entry name" value="alpha/beta hydrolase"/>
    <property type="match status" value="1"/>
</dbReference>
<organism evidence="3 4">
    <name type="scientific">Streptomyces venezuelae</name>
    <dbReference type="NCBI Taxonomy" id="54571"/>
    <lineage>
        <taxon>Bacteria</taxon>
        <taxon>Bacillati</taxon>
        <taxon>Actinomycetota</taxon>
        <taxon>Actinomycetes</taxon>
        <taxon>Kitasatosporales</taxon>
        <taxon>Streptomycetaceae</taxon>
        <taxon>Streptomyces</taxon>
    </lineage>
</organism>
<accession>A0A5P2D3E2</accession>
<evidence type="ECO:0000256" key="1">
    <source>
        <dbReference type="SAM" id="MobiDB-lite"/>
    </source>
</evidence>
<dbReference type="PANTHER" id="PTHR37946:SF1">
    <property type="entry name" value="SLL1969 PROTEIN"/>
    <property type="match status" value="1"/>
</dbReference>
<dbReference type="AlphaFoldDB" id="A0A5P2D3E2"/>
<name>A0A5P2D3E2_STRVZ</name>